<reference evidence="10" key="1">
    <citation type="submission" date="2020-10" db="EMBL/GenBank/DDBJ databases">
        <title>Taxonomic study of unclassified bacteria belonging to the class Ktedonobacteria.</title>
        <authorList>
            <person name="Yabe S."/>
            <person name="Wang C.M."/>
            <person name="Zheng Y."/>
            <person name="Sakai Y."/>
            <person name="Cavaletti L."/>
            <person name="Monciardini P."/>
            <person name="Donadio S."/>
        </authorList>
    </citation>
    <scope>NUCLEOTIDE SEQUENCE</scope>
    <source>
        <strain evidence="10">ID150040</strain>
    </source>
</reference>
<dbReference type="InterPro" id="IPR050250">
    <property type="entry name" value="Macrolide_Exporter_MacB"/>
</dbReference>
<dbReference type="InterPro" id="IPR025857">
    <property type="entry name" value="MacB_PCD"/>
</dbReference>
<gene>
    <name evidence="10" type="ORF">KSF_057710</name>
</gene>
<feature type="transmembrane region" description="Helical" evidence="7">
    <location>
        <begin position="84"/>
        <end position="103"/>
    </location>
</feature>
<dbReference type="Pfam" id="PF12704">
    <property type="entry name" value="MacB_PCD"/>
    <property type="match status" value="1"/>
</dbReference>
<accession>A0A8J3N4Q9</accession>
<dbReference type="GO" id="GO:0022857">
    <property type="term" value="F:transmembrane transporter activity"/>
    <property type="evidence" value="ECO:0007669"/>
    <property type="project" value="TreeGrafter"/>
</dbReference>
<evidence type="ECO:0000256" key="3">
    <source>
        <dbReference type="ARBA" id="ARBA00022692"/>
    </source>
</evidence>
<comment type="caution">
    <text evidence="10">The sequence shown here is derived from an EMBL/GenBank/DDBJ whole genome shotgun (WGS) entry which is preliminary data.</text>
</comment>
<dbReference type="InterPro" id="IPR003838">
    <property type="entry name" value="ABC3_permease_C"/>
</dbReference>
<proteinExistence type="inferred from homology"/>
<organism evidence="10 11">
    <name type="scientific">Reticulibacter mediterranei</name>
    <dbReference type="NCBI Taxonomy" id="2778369"/>
    <lineage>
        <taxon>Bacteria</taxon>
        <taxon>Bacillati</taxon>
        <taxon>Chloroflexota</taxon>
        <taxon>Ktedonobacteria</taxon>
        <taxon>Ktedonobacterales</taxon>
        <taxon>Reticulibacteraceae</taxon>
        <taxon>Reticulibacter</taxon>
    </lineage>
</organism>
<evidence type="ECO:0000313" key="11">
    <source>
        <dbReference type="Proteomes" id="UP000597444"/>
    </source>
</evidence>
<keyword evidence="2" id="KW-1003">Cell membrane</keyword>
<evidence type="ECO:0000313" key="10">
    <source>
        <dbReference type="EMBL" id="GHO95723.1"/>
    </source>
</evidence>
<dbReference type="Pfam" id="PF02687">
    <property type="entry name" value="FtsX"/>
    <property type="match status" value="1"/>
</dbReference>
<keyword evidence="5 7" id="KW-0472">Membrane</keyword>
<sequence length="466" mass="49777">MSRSMQPPPGSAPQMKANRPANLSTNRTMQVASPAGVPATPSSQAALENMMQQFRVVKRRPFSSLGANYGSALEALWGNRTRSFLTMLGIFIGVAAVIAALTLTQGVSAYIDNLIGQLGTNTVMVFPGATSNRGAQGAGTAQSLSDQDAQDISRLQHVVAVSPVIVAGGVQAVYKGQNWNTNVNGVNDSMQDIQGWKLAQGTAFSAVDEQQKASVAVIGDTVMHNLFDTSGDNPIGKEIRVRNQLFRVVGVLQASGSGFSDDDVIYVPFSTAQQRLRNTTFIDQVQLEVDNRSNITEVETAITALLRKNHHLQAGQSNDFSTFDFTQFLQRAQQQTTIMTLLLVGIAAISLTVGGIGIMNIMLVSVTERTREIGIRVSIGAKRSDIRNQFLVEALMLCMIGAAIGLVLGLLIGWVVTHATGLPFVITVTTIAIPIVVSVGITLIFGIYPAIQAARLDPVEALRVEA</sequence>
<evidence type="ECO:0000256" key="5">
    <source>
        <dbReference type="ARBA" id="ARBA00023136"/>
    </source>
</evidence>
<evidence type="ECO:0000256" key="2">
    <source>
        <dbReference type="ARBA" id="ARBA00022475"/>
    </source>
</evidence>
<dbReference type="EMBL" id="BNJK01000001">
    <property type="protein sequence ID" value="GHO95723.1"/>
    <property type="molecule type" value="Genomic_DNA"/>
</dbReference>
<dbReference type="AlphaFoldDB" id="A0A8J3N4Q9"/>
<evidence type="ECO:0000259" key="8">
    <source>
        <dbReference type="Pfam" id="PF02687"/>
    </source>
</evidence>
<protein>
    <submittedName>
        <fullName evidence="10">Multidrug ABC transporter substrate-binding protein</fullName>
    </submittedName>
</protein>
<evidence type="ECO:0000256" key="4">
    <source>
        <dbReference type="ARBA" id="ARBA00022989"/>
    </source>
</evidence>
<name>A0A8J3N4Q9_9CHLR</name>
<dbReference type="Proteomes" id="UP000597444">
    <property type="component" value="Unassembled WGS sequence"/>
</dbReference>
<feature type="domain" description="MacB-like periplasmic core" evidence="9">
    <location>
        <begin position="83"/>
        <end position="305"/>
    </location>
</feature>
<evidence type="ECO:0000256" key="6">
    <source>
        <dbReference type="ARBA" id="ARBA00038076"/>
    </source>
</evidence>
<feature type="domain" description="ABC3 transporter permease C-terminal" evidence="8">
    <location>
        <begin position="346"/>
        <end position="458"/>
    </location>
</feature>
<feature type="transmembrane region" description="Helical" evidence="7">
    <location>
        <begin position="422"/>
        <end position="448"/>
    </location>
</feature>
<dbReference type="RefSeq" id="WP_220206389.1">
    <property type="nucleotide sequence ID" value="NZ_BNJK01000001.1"/>
</dbReference>
<dbReference type="PANTHER" id="PTHR30572">
    <property type="entry name" value="MEMBRANE COMPONENT OF TRANSPORTER-RELATED"/>
    <property type="match status" value="1"/>
</dbReference>
<evidence type="ECO:0000256" key="1">
    <source>
        <dbReference type="ARBA" id="ARBA00004651"/>
    </source>
</evidence>
<evidence type="ECO:0000256" key="7">
    <source>
        <dbReference type="SAM" id="Phobius"/>
    </source>
</evidence>
<comment type="similarity">
    <text evidence="6">Belongs to the ABC-4 integral membrane protein family.</text>
</comment>
<evidence type="ECO:0000259" key="9">
    <source>
        <dbReference type="Pfam" id="PF12704"/>
    </source>
</evidence>
<dbReference type="PANTHER" id="PTHR30572:SF4">
    <property type="entry name" value="ABC TRANSPORTER PERMEASE YTRF"/>
    <property type="match status" value="1"/>
</dbReference>
<feature type="transmembrane region" description="Helical" evidence="7">
    <location>
        <begin position="390"/>
        <end position="416"/>
    </location>
</feature>
<keyword evidence="3 7" id="KW-0812">Transmembrane</keyword>
<comment type="subcellular location">
    <subcellularLocation>
        <location evidence="1">Cell membrane</location>
        <topology evidence="1">Multi-pass membrane protein</topology>
    </subcellularLocation>
</comment>
<feature type="transmembrane region" description="Helical" evidence="7">
    <location>
        <begin position="338"/>
        <end position="366"/>
    </location>
</feature>
<keyword evidence="11" id="KW-1185">Reference proteome</keyword>
<dbReference type="GO" id="GO:0005886">
    <property type="term" value="C:plasma membrane"/>
    <property type="evidence" value="ECO:0007669"/>
    <property type="project" value="UniProtKB-SubCell"/>
</dbReference>
<keyword evidence="4 7" id="KW-1133">Transmembrane helix</keyword>